<gene>
    <name evidence="1" type="ORF">I545_5868</name>
</gene>
<dbReference type="AlphaFoldDB" id="X7YRW0"/>
<protein>
    <submittedName>
        <fullName evidence="1">Uncharacterized protein</fullName>
    </submittedName>
</protein>
<organism evidence="1 2">
    <name type="scientific">Mycobacterium kansasii 662</name>
    <dbReference type="NCBI Taxonomy" id="1299326"/>
    <lineage>
        <taxon>Bacteria</taxon>
        <taxon>Bacillati</taxon>
        <taxon>Actinomycetota</taxon>
        <taxon>Actinomycetes</taxon>
        <taxon>Mycobacteriales</taxon>
        <taxon>Mycobacteriaceae</taxon>
        <taxon>Mycobacterium</taxon>
    </lineage>
</organism>
<dbReference type="Proteomes" id="UP000020561">
    <property type="component" value="Unassembled WGS sequence"/>
</dbReference>
<dbReference type="PATRIC" id="fig|1299326.3.peg.5647"/>
<comment type="caution">
    <text evidence="1">The sequence shown here is derived from an EMBL/GenBank/DDBJ whole genome shotgun (WGS) entry which is preliminary data.</text>
</comment>
<evidence type="ECO:0000313" key="1">
    <source>
        <dbReference type="EMBL" id="EUA09814.1"/>
    </source>
</evidence>
<dbReference type="EMBL" id="JAOA01000013">
    <property type="protein sequence ID" value="EUA09814.1"/>
    <property type="molecule type" value="Genomic_DNA"/>
</dbReference>
<accession>X7YRW0</accession>
<reference evidence="1 2" key="1">
    <citation type="submission" date="2013-12" db="EMBL/GenBank/DDBJ databases">
        <authorList>
            <person name="Brown-Elliot B."/>
            <person name="Wallace R."/>
            <person name="Lenaerts A."/>
            <person name="Ordway D."/>
            <person name="DeGroote M.A."/>
            <person name="Parker T."/>
            <person name="Sizemore C."/>
            <person name="Tallon L.J."/>
            <person name="Sadzewicz L.K."/>
            <person name="Sengamalay N."/>
            <person name="Fraser C.M."/>
            <person name="Hine E."/>
            <person name="Shefchek K.A."/>
            <person name="Das S.P."/>
            <person name="Tettelin H."/>
        </authorList>
    </citation>
    <scope>NUCLEOTIDE SEQUENCE [LARGE SCALE GENOMIC DNA]</scope>
    <source>
        <strain evidence="1 2">662</strain>
    </source>
</reference>
<name>X7YRW0_MYCKA</name>
<sequence length="49" mass="5072">MVHNRACSSSFKIGPYTAIDGAGAPEANAAAHPQAYSHQGSRTTICVLI</sequence>
<evidence type="ECO:0000313" key="2">
    <source>
        <dbReference type="Proteomes" id="UP000020561"/>
    </source>
</evidence>
<proteinExistence type="predicted"/>